<reference evidence="2 3" key="1">
    <citation type="submission" date="2024-04" db="EMBL/GenBank/DDBJ databases">
        <authorList>
            <person name="Waldvogel A.-M."/>
            <person name="Schoenle A."/>
        </authorList>
    </citation>
    <scope>NUCLEOTIDE SEQUENCE [LARGE SCALE GENOMIC DNA]</scope>
</reference>
<protein>
    <submittedName>
        <fullName evidence="2">Uncharacterized protein</fullName>
    </submittedName>
</protein>
<evidence type="ECO:0000313" key="2">
    <source>
        <dbReference type="EMBL" id="CAL1608427.1"/>
    </source>
</evidence>
<accession>A0AAV2M505</accession>
<sequence>MTFITGALDRALSSGQALSGDLLSQARTTSAATLRMEAERRQLLDLPTSQMSLFGPDMQAWVARLESAAKDSARLAPHLAPRREAHQPLRSRDRGRERWPGRHPDPYPRSVIHRPPLDEAPGSRQTHGWLAGATHPPPTSLW</sequence>
<dbReference type="AlphaFoldDB" id="A0AAV2M505"/>
<proteinExistence type="predicted"/>
<dbReference type="EMBL" id="OZ035828">
    <property type="protein sequence ID" value="CAL1608427.1"/>
    <property type="molecule type" value="Genomic_DNA"/>
</dbReference>
<name>A0AAV2M505_KNICA</name>
<gene>
    <name evidence="2" type="ORF">KC01_LOCUS35363</name>
</gene>
<feature type="compositionally biased region" description="Basic and acidic residues" evidence="1">
    <location>
        <begin position="81"/>
        <end position="106"/>
    </location>
</feature>
<keyword evidence="3" id="KW-1185">Reference proteome</keyword>
<organism evidence="2 3">
    <name type="scientific">Knipowitschia caucasica</name>
    <name type="common">Caucasian dwarf goby</name>
    <name type="synonym">Pomatoschistus caucasicus</name>
    <dbReference type="NCBI Taxonomy" id="637954"/>
    <lineage>
        <taxon>Eukaryota</taxon>
        <taxon>Metazoa</taxon>
        <taxon>Chordata</taxon>
        <taxon>Craniata</taxon>
        <taxon>Vertebrata</taxon>
        <taxon>Euteleostomi</taxon>
        <taxon>Actinopterygii</taxon>
        <taxon>Neopterygii</taxon>
        <taxon>Teleostei</taxon>
        <taxon>Neoteleostei</taxon>
        <taxon>Acanthomorphata</taxon>
        <taxon>Gobiaria</taxon>
        <taxon>Gobiiformes</taxon>
        <taxon>Gobioidei</taxon>
        <taxon>Gobiidae</taxon>
        <taxon>Gobiinae</taxon>
        <taxon>Knipowitschia</taxon>
    </lineage>
</organism>
<feature type="region of interest" description="Disordered" evidence="1">
    <location>
        <begin position="72"/>
        <end position="142"/>
    </location>
</feature>
<evidence type="ECO:0000313" key="3">
    <source>
        <dbReference type="Proteomes" id="UP001497482"/>
    </source>
</evidence>
<dbReference type="Proteomes" id="UP001497482">
    <property type="component" value="Chromosome 6"/>
</dbReference>
<evidence type="ECO:0000256" key="1">
    <source>
        <dbReference type="SAM" id="MobiDB-lite"/>
    </source>
</evidence>